<evidence type="ECO:0000259" key="2">
    <source>
        <dbReference type="PROSITE" id="PS51819"/>
    </source>
</evidence>
<feature type="domain" description="VOC" evidence="2">
    <location>
        <begin position="28"/>
        <end position="159"/>
    </location>
</feature>
<gene>
    <name evidence="3" type="ORF">SO694_00023251</name>
</gene>
<name>A0ABR1FTI4_AURAN</name>
<protein>
    <submittedName>
        <fullName evidence="3">Glyoxalase</fullName>
    </submittedName>
</protein>
<comment type="caution">
    <text evidence="3">The sequence shown here is derived from an EMBL/GenBank/DDBJ whole genome shotgun (WGS) entry which is preliminary data.</text>
</comment>
<keyword evidence="1" id="KW-0479">Metal-binding</keyword>
<accession>A0ABR1FTI4</accession>
<evidence type="ECO:0000313" key="4">
    <source>
        <dbReference type="Proteomes" id="UP001363151"/>
    </source>
</evidence>
<reference evidence="3 4" key="1">
    <citation type="submission" date="2024-03" db="EMBL/GenBank/DDBJ databases">
        <title>Aureococcus anophagefferens CCMP1851 and Kratosvirus quantuckense: Draft genome of a second virus-susceptible host strain in the model system.</title>
        <authorList>
            <person name="Chase E."/>
            <person name="Truchon A.R."/>
            <person name="Schepens W."/>
            <person name="Wilhelm S.W."/>
        </authorList>
    </citation>
    <scope>NUCLEOTIDE SEQUENCE [LARGE SCALE GENOMIC DNA]</scope>
    <source>
        <strain evidence="3 4">CCMP1851</strain>
    </source>
</reference>
<dbReference type="PANTHER" id="PTHR43048">
    <property type="entry name" value="METHYLMALONYL-COA EPIMERASE"/>
    <property type="match status" value="1"/>
</dbReference>
<dbReference type="Gene3D" id="3.10.180.10">
    <property type="entry name" value="2,3-Dihydroxybiphenyl 1,2-Dioxygenase, domain 1"/>
    <property type="match status" value="1"/>
</dbReference>
<evidence type="ECO:0000256" key="1">
    <source>
        <dbReference type="ARBA" id="ARBA00022723"/>
    </source>
</evidence>
<keyword evidence="4" id="KW-1185">Reference proteome</keyword>
<dbReference type="SUPFAM" id="SSF54593">
    <property type="entry name" value="Glyoxalase/Bleomycin resistance protein/Dihydroxybiphenyl dioxygenase"/>
    <property type="match status" value="1"/>
</dbReference>
<dbReference type="Proteomes" id="UP001363151">
    <property type="component" value="Unassembled WGS sequence"/>
</dbReference>
<sequence>MFSSLLRRASRAAPRRLSDESRPFRVLGVQQIAIGGPSKKALGGLWHELLGITKLGEHTSSVDNVAQDVLSVGPRPFNVEIDLMQPLDASAKPNPAAPALHHVGLWVDKLPEAVAYLEARGVDFVGGENAVRRGAANCDIAFIHPKGGGQGVLVELVQAPPAVRTALAEVEAVAGAGTVVGLWYSEEDWPATEVAPYKIALDDGPDIYAPLDDDLVVRAAKDE</sequence>
<dbReference type="PANTHER" id="PTHR43048:SF3">
    <property type="entry name" value="METHYLMALONYL-COA EPIMERASE, MITOCHONDRIAL"/>
    <property type="match status" value="1"/>
</dbReference>
<proteinExistence type="predicted"/>
<dbReference type="EMBL" id="JBBJCI010000230">
    <property type="protein sequence ID" value="KAK7238377.1"/>
    <property type="molecule type" value="Genomic_DNA"/>
</dbReference>
<dbReference type="InterPro" id="IPR051785">
    <property type="entry name" value="MMCE/EMCE_epimerase"/>
</dbReference>
<organism evidence="3 4">
    <name type="scientific">Aureococcus anophagefferens</name>
    <name type="common">Harmful bloom alga</name>
    <dbReference type="NCBI Taxonomy" id="44056"/>
    <lineage>
        <taxon>Eukaryota</taxon>
        <taxon>Sar</taxon>
        <taxon>Stramenopiles</taxon>
        <taxon>Ochrophyta</taxon>
        <taxon>Pelagophyceae</taxon>
        <taxon>Pelagomonadales</taxon>
        <taxon>Pelagomonadaceae</taxon>
        <taxon>Aureococcus</taxon>
    </lineage>
</organism>
<dbReference type="PROSITE" id="PS51819">
    <property type="entry name" value="VOC"/>
    <property type="match status" value="1"/>
</dbReference>
<evidence type="ECO:0000313" key="3">
    <source>
        <dbReference type="EMBL" id="KAK7238377.1"/>
    </source>
</evidence>
<dbReference type="InterPro" id="IPR037523">
    <property type="entry name" value="VOC_core"/>
</dbReference>
<dbReference type="InterPro" id="IPR029068">
    <property type="entry name" value="Glyas_Bleomycin-R_OHBP_Dase"/>
</dbReference>
<dbReference type="Pfam" id="PF13669">
    <property type="entry name" value="Glyoxalase_4"/>
    <property type="match status" value="1"/>
</dbReference>